<dbReference type="WBParaSite" id="nRc.2.0.1.t23191-RA">
    <property type="protein sequence ID" value="nRc.2.0.1.t23191-RA"/>
    <property type="gene ID" value="nRc.2.0.1.g23191"/>
</dbReference>
<proteinExistence type="predicted"/>
<accession>A0A915JC24</accession>
<dbReference type="AlphaFoldDB" id="A0A915JC24"/>
<reference evidence="2" key="1">
    <citation type="submission" date="2022-11" db="UniProtKB">
        <authorList>
            <consortium name="WormBaseParasite"/>
        </authorList>
    </citation>
    <scope>IDENTIFICATION</scope>
</reference>
<organism evidence="1 2">
    <name type="scientific">Romanomermis culicivorax</name>
    <name type="common">Nematode worm</name>
    <dbReference type="NCBI Taxonomy" id="13658"/>
    <lineage>
        <taxon>Eukaryota</taxon>
        <taxon>Metazoa</taxon>
        <taxon>Ecdysozoa</taxon>
        <taxon>Nematoda</taxon>
        <taxon>Enoplea</taxon>
        <taxon>Dorylaimia</taxon>
        <taxon>Mermithida</taxon>
        <taxon>Mermithoidea</taxon>
        <taxon>Mermithidae</taxon>
        <taxon>Romanomermis</taxon>
    </lineage>
</organism>
<evidence type="ECO:0000313" key="2">
    <source>
        <dbReference type="WBParaSite" id="nRc.2.0.1.t23191-RA"/>
    </source>
</evidence>
<keyword evidence="1" id="KW-1185">Reference proteome</keyword>
<name>A0A915JC24_ROMCU</name>
<protein>
    <submittedName>
        <fullName evidence="2">Uncharacterized protein</fullName>
    </submittedName>
</protein>
<evidence type="ECO:0000313" key="1">
    <source>
        <dbReference type="Proteomes" id="UP000887565"/>
    </source>
</evidence>
<sequence length="67" mass="7732">MAVEILRCRDIPFNLEEFDGIFRDRSKLLANRRSNCFSSFDASVSDVLLDPAFSSLRRNIFLPSCKM</sequence>
<dbReference type="Proteomes" id="UP000887565">
    <property type="component" value="Unplaced"/>
</dbReference>